<dbReference type="EMBL" id="CP002057">
    <property type="protein sequence ID" value="ADI36105.1"/>
    <property type="molecule type" value="Genomic_DNA"/>
</dbReference>
<keyword evidence="3" id="KW-1185">Reference proteome</keyword>
<name>D7DSJ5_METV3</name>
<organism evidence="2 3">
    <name type="scientific">Methanococcus voltae (strain ATCC BAA-1334 / A3)</name>
    <dbReference type="NCBI Taxonomy" id="456320"/>
    <lineage>
        <taxon>Archaea</taxon>
        <taxon>Methanobacteriati</taxon>
        <taxon>Methanobacteriota</taxon>
        <taxon>Methanomada group</taxon>
        <taxon>Methanococci</taxon>
        <taxon>Methanococcales</taxon>
        <taxon>Methanococcaceae</taxon>
        <taxon>Methanococcus</taxon>
    </lineage>
</organism>
<dbReference type="Pfam" id="PF23343">
    <property type="entry name" value="REP_ORF2-G2P"/>
    <property type="match status" value="1"/>
</dbReference>
<dbReference type="AlphaFoldDB" id="D7DSJ5"/>
<dbReference type="OrthoDB" id="66023at2157"/>
<dbReference type="STRING" id="456320.Mvol_0445"/>
<sequence>MISVEEPTQHTTINNELAEFGEDANIVISILKLCKNKNFLAQGLYDAFINNKKYDKSYSTLNRLILKLENKGYIQRAPLRGYLTTQEGITLLLDNCDSTSATLQKSNNNNKFTGFNDKRNWTFKKAHQIVTDNNYLDITNDEHKKSRYDLNFFFVENVRDALEKKLILKLKEDFKFLDVTKFKILPFKTRFTDVNRINANLRDFNKKFDAMSNRHDKAVFLTLTSDPSLFDSIQEMADNLHKNYKKIFDRIQKRFIRKTNRKLEYIYSFEFSPKKALPHLHVVIFGTDFLDLRDYRKNAKNWTEQETTKTVFKLSEWWQSYGQGRTVYIYGIKRTLDKKTKNYKWVYKNPNNKPKDSTKNDVKHYIKKYLIKSFYSMKRILGILEDIKRNASPTNNFNARKGEIYKSVGQLPFYYATNKKFWNSSRCPDEDEDPQQQDIQLEKIGIYEPMMACYSSAVPQFVYEAIHNDIQNSKRRRGGFGSMGLSTPLIDYS</sequence>
<reference evidence="2 3" key="1">
    <citation type="submission" date="2010-05" db="EMBL/GenBank/DDBJ databases">
        <title>Complete sequence of Methanococcus voltae A3.</title>
        <authorList>
            <consortium name="US DOE Joint Genome Institute"/>
            <person name="Lucas S."/>
            <person name="Copeland A."/>
            <person name="Lapidus A."/>
            <person name="Cheng J.-F."/>
            <person name="Bruce D."/>
            <person name="Goodwin L."/>
            <person name="Pitluck S."/>
            <person name="Lowry S."/>
            <person name="Clum A."/>
            <person name="Land M."/>
            <person name="Hauser L."/>
            <person name="Kyrpides N."/>
            <person name="Mikhailova N."/>
            <person name="Whitman W.B."/>
            <person name="Woyke T."/>
        </authorList>
    </citation>
    <scope>NUCLEOTIDE SEQUENCE [LARGE SCALE GENOMIC DNA]</scope>
    <source>
        <strain evidence="3">ATCC BAA-1334 / A3</strain>
    </source>
</reference>
<dbReference type="InParanoid" id="D7DSJ5"/>
<dbReference type="Proteomes" id="UP000007722">
    <property type="component" value="Chromosome"/>
</dbReference>
<protein>
    <recommendedName>
        <fullName evidence="1">Replication-associated protein ORF2/G2P domain-containing protein</fullName>
    </recommendedName>
</protein>
<dbReference type="eggNOG" id="arCOG06786">
    <property type="taxonomic scope" value="Archaea"/>
</dbReference>
<dbReference type="HOGENOM" id="CLU_552785_0_0_2"/>
<proteinExistence type="predicted"/>
<dbReference type="InterPro" id="IPR056906">
    <property type="entry name" value="ORF2/G2P_dom"/>
</dbReference>
<evidence type="ECO:0000313" key="2">
    <source>
        <dbReference type="EMBL" id="ADI36105.1"/>
    </source>
</evidence>
<gene>
    <name evidence="2" type="ordered locus">Mvol_0445</name>
</gene>
<accession>D7DSJ5</accession>
<dbReference type="KEGG" id="mvo:Mvol_0445"/>
<evidence type="ECO:0000259" key="1">
    <source>
        <dbReference type="Pfam" id="PF23343"/>
    </source>
</evidence>
<evidence type="ECO:0000313" key="3">
    <source>
        <dbReference type="Proteomes" id="UP000007722"/>
    </source>
</evidence>
<feature type="domain" description="Replication-associated protein ORF2/G2P" evidence="1">
    <location>
        <begin position="219"/>
        <end position="307"/>
    </location>
</feature>